<evidence type="ECO:0008006" key="3">
    <source>
        <dbReference type="Google" id="ProtNLM"/>
    </source>
</evidence>
<keyword evidence="2" id="KW-1185">Reference proteome</keyword>
<evidence type="ECO:0000313" key="1">
    <source>
        <dbReference type="EMBL" id="THV58760.1"/>
    </source>
</evidence>
<comment type="caution">
    <text evidence="1">The sequence shown here is derived from an EMBL/GenBank/DDBJ whole genome shotgun (WGS) entry which is preliminary data.</text>
</comment>
<dbReference type="SUPFAM" id="SSF54909">
    <property type="entry name" value="Dimeric alpha+beta barrel"/>
    <property type="match status" value="1"/>
</dbReference>
<dbReference type="RefSeq" id="WP_136566838.1">
    <property type="nucleotide sequence ID" value="NZ_SNTZ01000006.1"/>
</dbReference>
<dbReference type="AlphaFoldDB" id="A0A4S8RL51"/>
<name>A0A4S8RL51_9FLAO</name>
<evidence type="ECO:0000313" key="2">
    <source>
        <dbReference type="Proteomes" id="UP000310406"/>
    </source>
</evidence>
<protein>
    <recommendedName>
        <fullName evidence="3">YdhR family protein</fullName>
    </recommendedName>
</protein>
<dbReference type="InterPro" id="IPR011008">
    <property type="entry name" value="Dimeric_a/b-barrel"/>
</dbReference>
<dbReference type="EMBL" id="SNTZ01000006">
    <property type="protein sequence ID" value="THV58760.1"/>
    <property type="molecule type" value="Genomic_DNA"/>
</dbReference>
<gene>
    <name evidence="1" type="ORF">EZV76_12185</name>
</gene>
<accession>A0A4S8RL51</accession>
<sequence length="94" mass="10943">MILLIVKVKSPLSEEELLRRAKEREPQFKAFPGLVQKYYVKRGEGLYSGIYIWESKEALMAYKESDLAKSIPAAYEMSEPPEIEVMDLLFQLRD</sequence>
<dbReference type="Proteomes" id="UP000310406">
    <property type="component" value="Unassembled WGS sequence"/>
</dbReference>
<dbReference type="Gene3D" id="3.30.70.100">
    <property type="match status" value="1"/>
</dbReference>
<proteinExistence type="predicted"/>
<dbReference type="OrthoDB" id="2065010at2"/>
<reference evidence="1 2" key="1">
    <citation type="submission" date="2019-03" db="EMBL/GenBank/DDBJ databases">
        <title>Muricauda SCR12 sp.nov, a marine bacterium isolated from Pacific Ocean:the Okinawa trough.</title>
        <authorList>
            <person name="Liu L."/>
        </authorList>
    </citation>
    <scope>NUCLEOTIDE SEQUENCE [LARGE SCALE GENOMIC DNA]</scope>
    <source>
        <strain evidence="1 2">SCR12</strain>
    </source>
</reference>
<organism evidence="1 2">
    <name type="scientific">Flagellimonas alvinocaridis</name>
    <dbReference type="NCBI Taxonomy" id="2530200"/>
    <lineage>
        <taxon>Bacteria</taxon>
        <taxon>Pseudomonadati</taxon>
        <taxon>Bacteroidota</taxon>
        <taxon>Flavobacteriia</taxon>
        <taxon>Flavobacteriales</taxon>
        <taxon>Flavobacteriaceae</taxon>
        <taxon>Flagellimonas</taxon>
    </lineage>
</organism>